<evidence type="ECO:0000256" key="2">
    <source>
        <dbReference type="ARBA" id="ARBA00022448"/>
    </source>
</evidence>
<dbReference type="PANTHER" id="PTHR23517:SF3">
    <property type="entry name" value="INTEGRAL MEMBRANE TRANSPORT PROTEIN"/>
    <property type="match status" value="1"/>
</dbReference>
<dbReference type="PROSITE" id="PS50850">
    <property type="entry name" value="MFS"/>
    <property type="match status" value="1"/>
</dbReference>
<feature type="transmembrane region" description="Helical" evidence="7">
    <location>
        <begin position="219"/>
        <end position="241"/>
    </location>
</feature>
<feature type="transmembrane region" description="Helical" evidence="7">
    <location>
        <begin position="136"/>
        <end position="161"/>
    </location>
</feature>
<keyword evidence="2" id="KW-0813">Transport</keyword>
<dbReference type="Gene3D" id="1.20.1250.20">
    <property type="entry name" value="MFS general substrate transporter like domains"/>
    <property type="match status" value="1"/>
</dbReference>
<feature type="transmembrane region" description="Helical" evidence="7">
    <location>
        <begin position="73"/>
        <end position="91"/>
    </location>
</feature>
<organism evidence="9 10">
    <name type="scientific">Priestia megaterium (strain ATCC 12872 / QMB1551)</name>
    <name type="common">Bacillus megaterium</name>
    <dbReference type="NCBI Taxonomy" id="545693"/>
    <lineage>
        <taxon>Bacteria</taxon>
        <taxon>Bacillati</taxon>
        <taxon>Bacillota</taxon>
        <taxon>Bacilli</taxon>
        <taxon>Bacillales</taxon>
        <taxon>Bacillaceae</taxon>
        <taxon>Priestia</taxon>
    </lineage>
</organism>
<reference evidence="9 10" key="1">
    <citation type="journal article" date="2011" name="J. Bacteriol.">
        <title>Genome sequences of the biotechnologically important Bacillus megaterium strains QM B1551 and DSM319.</title>
        <authorList>
            <person name="Eppinger M."/>
            <person name="Bunk B."/>
            <person name="Johns M.A."/>
            <person name="Edirisinghe J.N."/>
            <person name="Kutumbaka K.K."/>
            <person name="Koenig S.S."/>
            <person name="Huot Creasy H."/>
            <person name="Rosovitz M.J."/>
            <person name="Riley D.R."/>
            <person name="Daugherty S."/>
            <person name="Martin M."/>
            <person name="Elbourne L.D."/>
            <person name="Paulsen I."/>
            <person name="Biedendieck R."/>
            <person name="Braun C."/>
            <person name="Grayburn S."/>
            <person name="Dhingra S."/>
            <person name="Lukyanchuk V."/>
            <person name="Ball B."/>
            <person name="Ul-Qamar R."/>
            <person name="Seibel J."/>
            <person name="Bremer E."/>
            <person name="Jahn D."/>
            <person name="Ravel J."/>
            <person name="Vary P.S."/>
        </authorList>
    </citation>
    <scope>NUCLEOTIDE SEQUENCE [LARGE SCALE GENOMIC DNA]</scope>
    <source>
        <strain evidence="10">ATCC 12872 / QMB1551</strain>
        <plasmid evidence="9">pBM700</plasmid>
    </source>
</reference>
<keyword evidence="6 7" id="KW-0472">Membrane</keyword>
<evidence type="ECO:0000256" key="1">
    <source>
        <dbReference type="ARBA" id="ARBA00004651"/>
    </source>
</evidence>
<dbReference type="Proteomes" id="UP000000935">
    <property type="component" value="Plasmid pBM700"/>
</dbReference>
<dbReference type="RefSeq" id="WP_013060093.1">
    <property type="nucleotide sequence ID" value="NC_014023.1"/>
</dbReference>
<dbReference type="Pfam" id="PF07690">
    <property type="entry name" value="MFS_1"/>
    <property type="match status" value="1"/>
</dbReference>
<proteinExistence type="predicted"/>
<dbReference type="InterPro" id="IPR011701">
    <property type="entry name" value="MFS"/>
</dbReference>
<keyword evidence="5 7" id="KW-1133">Transmembrane helix</keyword>
<feature type="transmembrane region" description="Helical" evidence="7">
    <location>
        <begin position="38"/>
        <end position="61"/>
    </location>
</feature>
<evidence type="ECO:0000259" key="8">
    <source>
        <dbReference type="PROSITE" id="PS50850"/>
    </source>
</evidence>
<name>D5E4I1_PRIM1</name>
<evidence type="ECO:0000313" key="9">
    <source>
        <dbReference type="EMBL" id="ADE72706.1"/>
    </source>
</evidence>
<dbReference type="InterPro" id="IPR020846">
    <property type="entry name" value="MFS_dom"/>
</dbReference>
<feature type="transmembrane region" description="Helical" evidence="7">
    <location>
        <begin position="167"/>
        <end position="186"/>
    </location>
</feature>
<evidence type="ECO:0000256" key="3">
    <source>
        <dbReference type="ARBA" id="ARBA00022475"/>
    </source>
</evidence>
<dbReference type="InterPro" id="IPR036259">
    <property type="entry name" value="MFS_trans_sf"/>
</dbReference>
<accession>D5E4I1</accession>
<feature type="transmembrane region" description="Helical" evidence="7">
    <location>
        <begin position="97"/>
        <end position="116"/>
    </location>
</feature>
<dbReference type="AlphaFoldDB" id="D5E4I1"/>
<dbReference type="SUPFAM" id="SSF103473">
    <property type="entry name" value="MFS general substrate transporter"/>
    <property type="match status" value="1"/>
</dbReference>
<feature type="transmembrane region" description="Helical" evidence="7">
    <location>
        <begin position="382"/>
        <end position="399"/>
    </location>
</feature>
<dbReference type="PANTHER" id="PTHR23517">
    <property type="entry name" value="RESISTANCE PROTEIN MDTM, PUTATIVE-RELATED-RELATED"/>
    <property type="match status" value="1"/>
</dbReference>
<gene>
    <name evidence="9" type="ordered locus">BMQ_pBM70166</name>
</gene>
<geneLocation type="plasmid" evidence="9 10">
    <name>pBM700</name>
</geneLocation>
<keyword evidence="10" id="KW-1185">Reference proteome</keyword>
<evidence type="ECO:0000256" key="7">
    <source>
        <dbReference type="SAM" id="Phobius"/>
    </source>
</evidence>
<feature type="transmembrane region" description="Helical" evidence="7">
    <location>
        <begin position="268"/>
        <end position="288"/>
    </location>
</feature>
<feature type="transmembrane region" description="Helical" evidence="7">
    <location>
        <begin position="12"/>
        <end position="32"/>
    </location>
</feature>
<comment type="subcellular location">
    <subcellularLocation>
        <location evidence="1">Cell membrane</location>
        <topology evidence="1">Multi-pass membrane protein</topology>
    </subcellularLocation>
</comment>
<dbReference type="GO" id="GO:0005886">
    <property type="term" value="C:plasma membrane"/>
    <property type="evidence" value="ECO:0007669"/>
    <property type="project" value="UniProtKB-SubCell"/>
</dbReference>
<keyword evidence="3" id="KW-1003">Cell membrane</keyword>
<evidence type="ECO:0000256" key="6">
    <source>
        <dbReference type="ARBA" id="ARBA00023136"/>
    </source>
</evidence>
<dbReference type="GO" id="GO:0022857">
    <property type="term" value="F:transmembrane transporter activity"/>
    <property type="evidence" value="ECO:0007669"/>
    <property type="project" value="InterPro"/>
</dbReference>
<evidence type="ECO:0000313" key="10">
    <source>
        <dbReference type="Proteomes" id="UP000000935"/>
    </source>
</evidence>
<evidence type="ECO:0000256" key="4">
    <source>
        <dbReference type="ARBA" id="ARBA00022692"/>
    </source>
</evidence>
<dbReference type="InterPro" id="IPR050171">
    <property type="entry name" value="MFS_Transporters"/>
</dbReference>
<feature type="transmembrane region" description="Helical" evidence="7">
    <location>
        <begin position="295"/>
        <end position="311"/>
    </location>
</feature>
<feature type="transmembrane region" description="Helical" evidence="7">
    <location>
        <begin position="317"/>
        <end position="335"/>
    </location>
</feature>
<dbReference type="HOGENOM" id="CLU_001265_60_3_9"/>
<dbReference type="KEGG" id="bmq:BMQ_pBM70166"/>
<protein>
    <submittedName>
        <fullName evidence="9">Transporter, major facilitator family</fullName>
    </submittedName>
</protein>
<evidence type="ECO:0000256" key="5">
    <source>
        <dbReference type="ARBA" id="ARBA00022989"/>
    </source>
</evidence>
<keyword evidence="4 7" id="KW-0812">Transmembrane</keyword>
<sequence length="416" mass="47650">MKFKNLKKNLKVRIVTGFFQRIISQMIVPFISVYLASFYGATIAGFLTIIIIITGILSSFLGGYVSDNKGRRPVILIAEFTSFLALLLMALFNSPWIINPIITYMLFLVSNALTFFSKPALDAMVIDITTPKERKYVFSINYWSINLSISIAAIIGSIFYQNYFFEVLVSCSIGTLVIFIVFLLFIKESKPDIIPKLINENLPRNNFIKDYKNIIMDPIFLKFFIASVLMLGIESQLMYYISVRLTENFPTTKLFHQWSLSGLEVYSFLRFENTIGVVILALCFKSVLKNYSDKVKFYAGIILFTLGFSILGFSNSFWILVTSMFVLTFGEIIYIPIKQAILSILVVDNHRTKYMAVYGLHQRFGMIIASLTLTISPFLNPYFISFFMIIMGIGSLFFYRSVINEKETKQLLEKIS</sequence>
<keyword evidence="9" id="KW-0614">Plasmid</keyword>
<feature type="domain" description="Major facilitator superfamily (MFS) profile" evidence="8">
    <location>
        <begin position="1"/>
        <end position="409"/>
    </location>
</feature>
<feature type="transmembrane region" description="Helical" evidence="7">
    <location>
        <begin position="356"/>
        <end position="376"/>
    </location>
</feature>
<dbReference type="EMBL" id="CP001990">
    <property type="protein sequence ID" value="ADE72706.1"/>
    <property type="molecule type" value="Genomic_DNA"/>
</dbReference>